<dbReference type="InterPro" id="IPR036390">
    <property type="entry name" value="WH_DNA-bd_sf"/>
</dbReference>
<dbReference type="Pfam" id="PF12840">
    <property type="entry name" value="HTH_20"/>
    <property type="match status" value="1"/>
</dbReference>
<dbReference type="InterPro" id="IPR036388">
    <property type="entry name" value="WH-like_DNA-bd_sf"/>
</dbReference>
<dbReference type="SUPFAM" id="SSF46785">
    <property type="entry name" value="Winged helix' DNA-binding domain"/>
    <property type="match status" value="1"/>
</dbReference>
<organism evidence="2 3">
    <name type="scientific">Cellulomonas phragmiteti</name>
    <dbReference type="NCBI Taxonomy" id="478780"/>
    <lineage>
        <taxon>Bacteria</taxon>
        <taxon>Bacillati</taxon>
        <taxon>Actinomycetota</taxon>
        <taxon>Actinomycetes</taxon>
        <taxon>Micrococcales</taxon>
        <taxon>Cellulomonadaceae</taxon>
        <taxon>Cellulomonas</taxon>
    </lineage>
</organism>
<dbReference type="InterPro" id="IPR011991">
    <property type="entry name" value="ArsR-like_HTH"/>
</dbReference>
<dbReference type="Proteomes" id="UP000614741">
    <property type="component" value="Unassembled WGS sequence"/>
</dbReference>
<dbReference type="SMART" id="SM00418">
    <property type="entry name" value="HTH_ARSR"/>
    <property type="match status" value="1"/>
</dbReference>
<evidence type="ECO:0000313" key="2">
    <source>
        <dbReference type="EMBL" id="GIG40267.1"/>
    </source>
</evidence>
<comment type="caution">
    <text evidence="2">The sequence shown here is derived from an EMBL/GenBank/DDBJ whole genome shotgun (WGS) entry which is preliminary data.</text>
</comment>
<sequence length="195" mass="21618">MTDDKTPTADTRAVEPEALKAFAHPLRMAMYSALRNEGPATATMLGQRLGESSGQTSYHLRQLEKHGFVEDDPDRSRGRERWWRAVGFRMDRLDMLEDPTSATAVRAVLQAVIAERAQTLTAWAAALEERHGDWSAQMASNITLDLTEDETSELIERLTAVVDDLGARSGAAGIDGRRRVRVYLDVLPLPDTAAR</sequence>
<evidence type="ECO:0000259" key="1">
    <source>
        <dbReference type="SMART" id="SM00418"/>
    </source>
</evidence>
<dbReference type="InterPro" id="IPR001845">
    <property type="entry name" value="HTH_ArsR_DNA-bd_dom"/>
</dbReference>
<name>A0ABQ4DMR1_9CELL</name>
<dbReference type="EMBL" id="BONP01000010">
    <property type="protein sequence ID" value="GIG40267.1"/>
    <property type="molecule type" value="Genomic_DNA"/>
</dbReference>
<protein>
    <recommendedName>
        <fullName evidence="1">HTH arsR-type domain-containing protein</fullName>
    </recommendedName>
</protein>
<keyword evidence="3" id="KW-1185">Reference proteome</keyword>
<proteinExistence type="predicted"/>
<evidence type="ECO:0000313" key="3">
    <source>
        <dbReference type="Proteomes" id="UP000614741"/>
    </source>
</evidence>
<feature type="domain" description="HTH arsR-type" evidence="1">
    <location>
        <begin position="17"/>
        <end position="98"/>
    </location>
</feature>
<dbReference type="CDD" id="cd00090">
    <property type="entry name" value="HTH_ARSR"/>
    <property type="match status" value="1"/>
</dbReference>
<dbReference type="Gene3D" id="1.10.10.10">
    <property type="entry name" value="Winged helix-like DNA-binding domain superfamily/Winged helix DNA-binding domain"/>
    <property type="match status" value="1"/>
</dbReference>
<accession>A0ABQ4DMR1</accession>
<dbReference type="RefSeq" id="WP_203673831.1">
    <property type="nucleotide sequence ID" value="NZ_BONP01000010.1"/>
</dbReference>
<gene>
    <name evidence="2" type="ORF">Cph01nite_20290</name>
</gene>
<reference evidence="2 3" key="1">
    <citation type="submission" date="2021-01" db="EMBL/GenBank/DDBJ databases">
        <title>Whole genome shotgun sequence of Cellulomonas phragmiteti NBRC 110785.</title>
        <authorList>
            <person name="Komaki H."/>
            <person name="Tamura T."/>
        </authorList>
    </citation>
    <scope>NUCLEOTIDE SEQUENCE [LARGE SCALE GENOMIC DNA]</scope>
    <source>
        <strain evidence="2 3">NBRC 110785</strain>
    </source>
</reference>